<protein>
    <recommendedName>
        <fullName evidence="3">Helix-turn-helix protein</fullName>
    </recommendedName>
</protein>
<dbReference type="Proteomes" id="UP000010475">
    <property type="component" value="Chromosome"/>
</dbReference>
<dbReference type="HOGENOM" id="CLU_2021883_0_0_3"/>
<dbReference type="STRING" id="56107.Cylst_5208"/>
<sequence>MVDHRKILVESLKKAIAAGKSAAQISRESGVNDAVISKLISGKQQDLMTSHYFNLINCLEEPIKQEAMRRLGIEKVEANEIAIYLTGDEIAQIVPHLSGNDKAKILEAIAHSMLLQKAETKLKVPA</sequence>
<dbReference type="AlphaFoldDB" id="K9X459"/>
<evidence type="ECO:0000313" key="2">
    <source>
        <dbReference type="Proteomes" id="UP000010475"/>
    </source>
</evidence>
<evidence type="ECO:0008006" key="3">
    <source>
        <dbReference type="Google" id="ProtNLM"/>
    </source>
</evidence>
<gene>
    <name evidence="1" type="ORF">Cylst_5208</name>
</gene>
<dbReference type="EMBL" id="CP003642">
    <property type="protein sequence ID" value="AFZ27243.1"/>
    <property type="molecule type" value="Genomic_DNA"/>
</dbReference>
<dbReference type="KEGG" id="csg:Cylst_5208"/>
<name>K9X459_9NOST</name>
<keyword evidence="2" id="KW-1185">Reference proteome</keyword>
<proteinExistence type="predicted"/>
<reference evidence="1 2" key="1">
    <citation type="submission" date="2012-06" db="EMBL/GenBank/DDBJ databases">
        <title>Finished chromosome of genome of Cylindrospermum stagnale PCC 7417.</title>
        <authorList>
            <consortium name="US DOE Joint Genome Institute"/>
            <person name="Gugger M."/>
            <person name="Coursin T."/>
            <person name="Rippka R."/>
            <person name="Tandeau De Marsac N."/>
            <person name="Huntemann M."/>
            <person name="Wei C.-L."/>
            <person name="Han J."/>
            <person name="Detter J.C."/>
            <person name="Han C."/>
            <person name="Tapia R."/>
            <person name="Chen A."/>
            <person name="Kyrpides N."/>
            <person name="Mavromatis K."/>
            <person name="Markowitz V."/>
            <person name="Szeto E."/>
            <person name="Ivanova N."/>
            <person name="Pagani I."/>
            <person name="Pati A."/>
            <person name="Goodwin L."/>
            <person name="Nordberg H.P."/>
            <person name="Cantor M.N."/>
            <person name="Hua S.X."/>
            <person name="Woyke T."/>
            <person name="Kerfeld C.A."/>
        </authorList>
    </citation>
    <scope>NUCLEOTIDE SEQUENCE [LARGE SCALE GENOMIC DNA]</scope>
    <source>
        <strain evidence="1 2">PCC 7417</strain>
    </source>
</reference>
<organism evidence="1 2">
    <name type="scientific">Cylindrospermum stagnale PCC 7417</name>
    <dbReference type="NCBI Taxonomy" id="56107"/>
    <lineage>
        <taxon>Bacteria</taxon>
        <taxon>Bacillati</taxon>
        <taxon>Cyanobacteriota</taxon>
        <taxon>Cyanophyceae</taxon>
        <taxon>Nostocales</taxon>
        <taxon>Nostocaceae</taxon>
        <taxon>Cylindrospermum</taxon>
    </lineage>
</organism>
<evidence type="ECO:0000313" key="1">
    <source>
        <dbReference type="EMBL" id="AFZ27243.1"/>
    </source>
</evidence>
<accession>K9X459</accession>